<dbReference type="AlphaFoldDB" id="A0AAW1LSG4"/>
<evidence type="ECO:0000313" key="1">
    <source>
        <dbReference type="EMBL" id="KAK9738081.1"/>
    </source>
</evidence>
<organism evidence="1 2">
    <name type="scientific">Popillia japonica</name>
    <name type="common">Japanese beetle</name>
    <dbReference type="NCBI Taxonomy" id="7064"/>
    <lineage>
        <taxon>Eukaryota</taxon>
        <taxon>Metazoa</taxon>
        <taxon>Ecdysozoa</taxon>
        <taxon>Arthropoda</taxon>
        <taxon>Hexapoda</taxon>
        <taxon>Insecta</taxon>
        <taxon>Pterygota</taxon>
        <taxon>Neoptera</taxon>
        <taxon>Endopterygota</taxon>
        <taxon>Coleoptera</taxon>
        <taxon>Polyphaga</taxon>
        <taxon>Scarabaeiformia</taxon>
        <taxon>Scarabaeidae</taxon>
        <taxon>Rutelinae</taxon>
        <taxon>Popillia</taxon>
    </lineage>
</organism>
<keyword evidence="2" id="KW-1185">Reference proteome</keyword>
<dbReference type="SUPFAM" id="SSF56672">
    <property type="entry name" value="DNA/RNA polymerases"/>
    <property type="match status" value="1"/>
</dbReference>
<reference evidence="1 2" key="1">
    <citation type="journal article" date="2024" name="BMC Genomics">
        <title>De novo assembly and annotation of Popillia japonica's genome with initial clues to its potential as an invasive pest.</title>
        <authorList>
            <person name="Cucini C."/>
            <person name="Boschi S."/>
            <person name="Funari R."/>
            <person name="Cardaioli E."/>
            <person name="Iannotti N."/>
            <person name="Marturano G."/>
            <person name="Paoli F."/>
            <person name="Bruttini M."/>
            <person name="Carapelli A."/>
            <person name="Frati F."/>
            <person name="Nardi F."/>
        </authorList>
    </citation>
    <scope>NUCLEOTIDE SEQUENCE [LARGE SCALE GENOMIC DNA]</scope>
    <source>
        <strain evidence="1">DMR45628</strain>
    </source>
</reference>
<protein>
    <recommendedName>
        <fullName evidence="3">Reverse transcriptase domain-containing protein</fullName>
    </recommendedName>
</protein>
<dbReference type="InterPro" id="IPR043502">
    <property type="entry name" value="DNA/RNA_pol_sf"/>
</dbReference>
<dbReference type="EMBL" id="JASPKY010000091">
    <property type="protein sequence ID" value="KAK9738081.1"/>
    <property type="molecule type" value="Genomic_DNA"/>
</dbReference>
<dbReference type="GO" id="GO:0071897">
    <property type="term" value="P:DNA biosynthetic process"/>
    <property type="evidence" value="ECO:0007669"/>
    <property type="project" value="UniProtKB-ARBA"/>
</dbReference>
<dbReference type="Proteomes" id="UP001458880">
    <property type="component" value="Unassembled WGS sequence"/>
</dbReference>
<evidence type="ECO:0000313" key="2">
    <source>
        <dbReference type="Proteomes" id="UP001458880"/>
    </source>
</evidence>
<proteinExistence type="predicted"/>
<sequence length="107" mass="12247">MYRQVLISDDDRKFQRILWRKDPSQPIQTFELSTVTYGTASASFLAIRCLHQLANEDCFDLPTGSKITLQDFYVDDLITGADTIEEGTRIVNEATTLLRRGGFELRK</sequence>
<comment type="caution">
    <text evidence="1">The sequence shown here is derived from an EMBL/GenBank/DDBJ whole genome shotgun (WGS) entry which is preliminary data.</text>
</comment>
<name>A0AAW1LSG4_POPJA</name>
<evidence type="ECO:0008006" key="3">
    <source>
        <dbReference type="Google" id="ProtNLM"/>
    </source>
</evidence>
<accession>A0AAW1LSG4</accession>
<gene>
    <name evidence="1" type="ORF">QE152_g10176</name>
</gene>
<dbReference type="PANTHER" id="PTHR47331">
    <property type="entry name" value="PHD-TYPE DOMAIN-CONTAINING PROTEIN"/>
    <property type="match status" value="1"/>
</dbReference>